<evidence type="ECO:0008006" key="3">
    <source>
        <dbReference type="Google" id="ProtNLM"/>
    </source>
</evidence>
<dbReference type="AlphaFoldDB" id="E7D1V9"/>
<feature type="chain" id="PRO_5003218307" description="Secreted protein" evidence="1">
    <location>
        <begin position="23"/>
        <end position="219"/>
    </location>
</feature>
<organism evidence="2">
    <name type="scientific">Latrodectus hesperus</name>
    <name type="common">Western black widow spider</name>
    <dbReference type="NCBI Taxonomy" id="256737"/>
    <lineage>
        <taxon>Eukaryota</taxon>
        <taxon>Metazoa</taxon>
        <taxon>Ecdysozoa</taxon>
        <taxon>Arthropoda</taxon>
        <taxon>Chelicerata</taxon>
        <taxon>Arachnida</taxon>
        <taxon>Araneae</taxon>
        <taxon>Araneomorphae</taxon>
        <taxon>Entelegynae</taxon>
        <taxon>Araneoidea</taxon>
        <taxon>Theridiidae</taxon>
        <taxon>Latrodectus</taxon>
    </lineage>
</organism>
<dbReference type="InterPro" id="IPR020234">
    <property type="entry name" value="Mite_allergen_group-7"/>
</dbReference>
<sequence length="219" mass="24329">HEGKEKMLPLFYFALIIGGSQALPSADQFMDNVLHSALKNVIKNERLDPTFLPDYTFDYYDKTFFGKVHGKAEYSQGSLKGLSQVVRLGSCQGPANITGVTSINCTLALNFLDTYYKGKVKYGVLPKVSIDAKGNTSVIVSVDVTKGYNDRQAKVKSLQIRSARRPSTQFSGLGPLNKHMKVLEENYKDKVAEEVSRIILSRFQYAVNLAVGQVPMPLR</sequence>
<feature type="signal peptide" evidence="1">
    <location>
        <begin position="1"/>
        <end position="22"/>
    </location>
</feature>
<keyword evidence="1" id="KW-0732">Signal</keyword>
<dbReference type="Pfam" id="PF16984">
    <property type="entry name" value="Grp7_allergen"/>
    <property type="match status" value="1"/>
</dbReference>
<reference evidence="2" key="1">
    <citation type="submission" date="2010-07" db="EMBL/GenBank/DDBJ databases">
        <title>Identification of Proteins Involved in Black Widow Spider Wrapping Silk Fibers.</title>
        <authorList>
            <person name="Nguyen A."/>
            <person name="Verduzco A."/>
            <person name="Vierra C."/>
        </authorList>
    </citation>
    <scope>NUCLEOTIDE SEQUENCE</scope>
</reference>
<dbReference type="Gene3D" id="3.15.10.50">
    <property type="match status" value="1"/>
</dbReference>
<accession>E7D1V9</accession>
<name>E7D1V9_LATHE</name>
<feature type="non-terminal residue" evidence="2">
    <location>
        <position position="1"/>
    </location>
</feature>
<evidence type="ECO:0000256" key="1">
    <source>
        <dbReference type="SAM" id="SignalP"/>
    </source>
</evidence>
<proteinExistence type="evidence at transcript level"/>
<protein>
    <recommendedName>
        <fullName evidence="3">Secreted protein</fullName>
    </recommendedName>
</protein>
<dbReference type="InterPro" id="IPR038602">
    <property type="entry name" value="Mite_allergen_7_sf"/>
</dbReference>
<dbReference type="EMBL" id="HQ006063">
    <property type="protein sequence ID" value="ADV40353.1"/>
    <property type="molecule type" value="mRNA"/>
</dbReference>
<evidence type="ECO:0000313" key="2">
    <source>
        <dbReference type="EMBL" id="ADV40353.1"/>
    </source>
</evidence>